<dbReference type="AlphaFoldDB" id="A0AAV5EPU3"/>
<dbReference type="InterPro" id="IPR002213">
    <property type="entry name" value="UDP_glucos_trans"/>
</dbReference>
<name>A0AAV5EPU3_ELECO</name>
<comment type="caution">
    <text evidence="3">The sequence shown here is derived from an EMBL/GenBank/DDBJ whole genome shotgun (WGS) entry which is preliminary data.</text>
</comment>
<dbReference type="EMBL" id="BQKI01000076">
    <property type="protein sequence ID" value="GJN24106.1"/>
    <property type="molecule type" value="Genomic_DNA"/>
</dbReference>
<dbReference type="CDD" id="cd03784">
    <property type="entry name" value="GT1_Gtf-like"/>
    <property type="match status" value="1"/>
</dbReference>
<reference evidence="3" key="2">
    <citation type="submission" date="2021-12" db="EMBL/GenBank/DDBJ databases">
        <title>Resequencing data analysis of finger millet.</title>
        <authorList>
            <person name="Hatakeyama M."/>
            <person name="Aluri S."/>
            <person name="Balachadran M.T."/>
            <person name="Sivarajan S.R."/>
            <person name="Poveda L."/>
            <person name="Shimizu-Inatsugi R."/>
            <person name="Schlapbach R."/>
            <person name="Sreeman S.M."/>
            <person name="Shimizu K.K."/>
        </authorList>
    </citation>
    <scope>NUCLEOTIDE SEQUENCE</scope>
</reference>
<dbReference type="PANTHER" id="PTHR11926">
    <property type="entry name" value="GLUCOSYL/GLUCURONOSYL TRANSFERASES"/>
    <property type="match status" value="1"/>
</dbReference>
<dbReference type="SUPFAM" id="SSF53756">
    <property type="entry name" value="UDP-Glycosyltransferase/glycogen phosphorylase"/>
    <property type="match status" value="1"/>
</dbReference>
<gene>
    <name evidence="3" type="primary">gb11824</name>
    <name evidence="3" type="ORF">PR202_gb11824</name>
</gene>
<dbReference type="Gene3D" id="3.40.50.2000">
    <property type="entry name" value="Glycogen Phosphorylase B"/>
    <property type="match status" value="2"/>
</dbReference>
<comment type="similarity">
    <text evidence="1">Belongs to the UDP-glycosyltransferase family.</text>
</comment>
<dbReference type="GO" id="GO:0080043">
    <property type="term" value="F:quercetin 3-O-glucosyltransferase activity"/>
    <property type="evidence" value="ECO:0007669"/>
    <property type="project" value="TreeGrafter"/>
</dbReference>
<keyword evidence="4" id="KW-1185">Reference proteome</keyword>
<proteinExistence type="inferred from homology"/>
<evidence type="ECO:0000313" key="3">
    <source>
        <dbReference type="EMBL" id="GJN24106.1"/>
    </source>
</evidence>
<evidence type="ECO:0000313" key="4">
    <source>
        <dbReference type="Proteomes" id="UP001054889"/>
    </source>
</evidence>
<dbReference type="FunFam" id="3.40.50.2000:FF:000108">
    <property type="entry name" value="UDP-glycosyltransferase 83A1"/>
    <property type="match status" value="1"/>
</dbReference>
<accession>A0AAV5EPU3</accession>
<keyword evidence="2" id="KW-0808">Transferase</keyword>
<dbReference type="PANTHER" id="PTHR11926:SF1511">
    <property type="entry name" value="GLYCOSYLTRANSFERASE"/>
    <property type="match status" value="1"/>
</dbReference>
<organism evidence="3 4">
    <name type="scientific">Eleusine coracana subsp. coracana</name>
    <dbReference type="NCBI Taxonomy" id="191504"/>
    <lineage>
        <taxon>Eukaryota</taxon>
        <taxon>Viridiplantae</taxon>
        <taxon>Streptophyta</taxon>
        <taxon>Embryophyta</taxon>
        <taxon>Tracheophyta</taxon>
        <taxon>Spermatophyta</taxon>
        <taxon>Magnoliopsida</taxon>
        <taxon>Liliopsida</taxon>
        <taxon>Poales</taxon>
        <taxon>Poaceae</taxon>
        <taxon>PACMAD clade</taxon>
        <taxon>Chloridoideae</taxon>
        <taxon>Cynodonteae</taxon>
        <taxon>Eleusininae</taxon>
        <taxon>Eleusine</taxon>
    </lineage>
</organism>
<sequence>MAAVARPLRPRVLVLPFPAKGHVMPLMELSHRLVEHGIEVDFVNTDFNHARVMGALAGRVVVEGSSSSVPEAEGIHLVSFPDGMGPEGDRTDVGKLAAGLPGAMLGGLEEMVVSNGIRWVVVDVSMSWALKLATTVGVRVALFSTFSAAIFALRMHVPKFIEDGIIDENGTVKRKEKIQLGPKMPAVLAAELPWTSMGKTPESRRAFIQGVIKANPVIAQAEIILCNTFQEIESEALALLPKPALAVGPLEEAPITNSASSACHFWAQDQSCLAWLDAQEPGSVVYVAFGSMTVFDAAQLLELADALLLCGRPFLWVVRPNITDDGSDVSESITRRIGAGESNGLVVSWAPQQRVLSHPALACFVTHCGGTPPWKACDTALCACEQGLVTKEEIGDKLASLLQDQGIKERVLSLKTAACASLADGGSSHQDLLKFVDMLLESSEA</sequence>
<dbReference type="GO" id="GO:0080044">
    <property type="term" value="F:quercetin 7-O-glucosyltransferase activity"/>
    <property type="evidence" value="ECO:0007669"/>
    <property type="project" value="TreeGrafter"/>
</dbReference>
<dbReference type="Pfam" id="PF00201">
    <property type="entry name" value="UDPGT"/>
    <property type="match status" value="1"/>
</dbReference>
<evidence type="ECO:0000256" key="1">
    <source>
        <dbReference type="ARBA" id="ARBA00009995"/>
    </source>
</evidence>
<reference evidence="3" key="1">
    <citation type="journal article" date="2018" name="DNA Res.">
        <title>Multiple hybrid de novo genome assembly of finger millet, an orphan allotetraploid crop.</title>
        <authorList>
            <person name="Hatakeyama M."/>
            <person name="Aluri S."/>
            <person name="Balachadran M.T."/>
            <person name="Sivarajan S.R."/>
            <person name="Patrignani A."/>
            <person name="Gruter S."/>
            <person name="Poveda L."/>
            <person name="Shimizu-Inatsugi R."/>
            <person name="Baeten J."/>
            <person name="Francoijs K.J."/>
            <person name="Nataraja K.N."/>
            <person name="Reddy Y.A.N."/>
            <person name="Phadnis S."/>
            <person name="Ravikumar R.L."/>
            <person name="Schlapbach R."/>
            <person name="Sreeman S.M."/>
            <person name="Shimizu K.K."/>
        </authorList>
    </citation>
    <scope>NUCLEOTIDE SEQUENCE</scope>
</reference>
<evidence type="ECO:0000256" key="2">
    <source>
        <dbReference type="ARBA" id="ARBA00022679"/>
    </source>
</evidence>
<dbReference type="Proteomes" id="UP001054889">
    <property type="component" value="Unassembled WGS sequence"/>
</dbReference>
<protein>
    <submittedName>
        <fullName evidence="3">Uncharacterized protein</fullName>
    </submittedName>
</protein>